<feature type="region of interest" description="Disordered" evidence="1">
    <location>
        <begin position="1"/>
        <end position="50"/>
    </location>
</feature>
<organism evidence="2 3">
    <name type="scientific">Parathielavia appendiculata</name>
    <dbReference type="NCBI Taxonomy" id="2587402"/>
    <lineage>
        <taxon>Eukaryota</taxon>
        <taxon>Fungi</taxon>
        <taxon>Dikarya</taxon>
        <taxon>Ascomycota</taxon>
        <taxon>Pezizomycotina</taxon>
        <taxon>Sordariomycetes</taxon>
        <taxon>Sordariomycetidae</taxon>
        <taxon>Sordariales</taxon>
        <taxon>Chaetomiaceae</taxon>
        <taxon>Parathielavia</taxon>
    </lineage>
</organism>
<reference evidence="2" key="2">
    <citation type="submission" date="2023-05" db="EMBL/GenBank/DDBJ databases">
        <authorList>
            <consortium name="Lawrence Berkeley National Laboratory"/>
            <person name="Steindorff A."/>
            <person name="Hensen N."/>
            <person name="Bonometti L."/>
            <person name="Westerberg I."/>
            <person name="Brannstrom I.O."/>
            <person name="Guillou S."/>
            <person name="Cros-Aarteil S."/>
            <person name="Calhoun S."/>
            <person name="Haridas S."/>
            <person name="Kuo A."/>
            <person name="Mondo S."/>
            <person name="Pangilinan J."/>
            <person name="Riley R."/>
            <person name="Labutti K."/>
            <person name="Andreopoulos B."/>
            <person name="Lipzen A."/>
            <person name="Chen C."/>
            <person name="Yanf M."/>
            <person name="Daum C."/>
            <person name="Ng V."/>
            <person name="Clum A."/>
            <person name="Ohm R."/>
            <person name="Martin F."/>
            <person name="Silar P."/>
            <person name="Natvig D."/>
            <person name="Lalanne C."/>
            <person name="Gautier V."/>
            <person name="Ament-Velasquez S.L."/>
            <person name="Kruys A."/>
            <person name="Hutchinson M.I."/>
            <person name="Powell A.J."/>
            <person name="Barry K."/>
            <person name="Miller A.N."/>
            <person name="Grigoriev I.V."/>
            <person name="Debuchy R."/>
            <person name="Gladieux P."/>
            <person name="Thoren M.H."/>
            <person name="Johannesson H."/>
        </authorList>
    </citation>
    <scope>NUCLEOTIDE SEQUENCE</scope>
    <source>
        <strain evidence="2">CBS 731.68</strain>
    </source>
</reference>
<accession>A0AAN6TX46</accession>
<gene>
    <name evidence="2" type="ORF">N657DRAFT_501510</name>
</gene>
<dbReference type="Proteomes" id="UP001302602">
    <property type="component" value="Unassembled WGS sequence"/>
</dbReference>
<reference evidence="2" key="1">
    <citation type="journal article" date="2023" name="Mol. Phylogenet. Evol.">
        <title>Genome-scale phylogeny and comparative genomics of the fungal order Sordariales.</title>
        <authorList>
            <person name="Hensen N."/>
            <person name="Bonometti L."/>
            <person name="Westerberg I."/>
            <person name="Brannstrom I.O."/>
            <person name="Guillou S."/>
            <person name="Cros-Aarteil S."/>
            <person name="Calhoun S."/>
            <person name="Haridas S."/>
            <person name="Kuo A."/>
            <person name="Mondo S."/>
            <person name="Pangilinan J."/>
            <person name="Riley R."/>
            <person name="LaButti K."/>
            <person name="Andreopoulos B."/>
            <person name="Lipzen A."/>
            <person name="Chen C."/>
            <person name="Yan M."/>
            <person name="Daum C."/>
            <person name="Ng V."/>
            <person name="Clum A."/>
            <person name="Steindorff A."/>
            <person name="Ohm R.A."/>
            <person name="Martin F."/>
            <person name="Silar P."/>
            <person name="Natvig D.O."/>
            <person name="Lalanne C."/>
            <person name="Gautier V."/>
            <person name="Ament-Velasquez S.L."/>
            <person name="Kruys A."/>
            <person name="Hutchinson M.I."/>
            <person name="Powell A.J."/>
            <person name="Barry K."/>
            <person name="Miller A.N."/>
            <person name="Grigoriev I.V."/>
            <person name="Debuchy R."/>
            <person name="Gladieux P."/>
            <person name="Hiltunen Thoren M."/>
            <person name="Johannesson H."/>
        </authorList>
    </citation>
    <scope>NUCLEOTIDE SEQUENCE</scope>
    <source>
        <strain evidence="2">CBS 731.68</strain>
    </source>
</reference>
<evidence type="ECO:0000256" key="1">
    <source>
        <dbReference type="SAM" id="MobiDB-lite"/>
    </source>
</evidence>
<proteinExistence type="predicted"/>
<dbReference type="AlphaFoldDB" id="A0AAN6TX46"/>
<evidence type="ECO:0000313" key="3">
    <source>
        <dbReference type="Proteomes" id="UP001302602"/>
    </source>
</evidence>
<dbReference type="GeneID" id="87824453"/>
<name>A0AAN6TX46_9PEZI</name>
<dbReference type="EMBL" id="MU853231">
    <property type="protein sequence ID" value="KAK4122372.1"/>
    <property type="molecule type" value="Genomic_DNA"/>
</dbReference>
<dbReference type="RefSeq" id="XP_062646143.1">
    <property type="nucleotide sequence ID" value="XM_062787683.1"/>
</dbReference>
<feature type="compositionally biased region" description="Polar residues" evidence="1">
    <location>
        <begin position="17"/>
        <end position="26"/>
    </location>
</feature>
<comment type="caution">
    <text evidence="2">The sequence shown here is derived from an EMBL/GenBank/DDBJ whole genome shotgun (WGS) entry which is preliminary data.</text>
</comment>
<evidence type="ECO:0000313" key="2">
    <source>
        <dbReference type="EMBL" id="KAK4122372.1"/>
    </source>
</evidence>
<protein>
    <submittedName>
        <fullName evidence="2">Uncharacterized protein</fullName>
    </submittedName>
</protein>
<sequence length="128" mass="14170">MEKPRLPCVILPMSPRKASQPSQRPQSAVEPGPENWHRQSLSAREMQPIPGRPPHWLGKLIRIEESTCAIILPGTRLAVRNGSVAVHCTRTPSAALNMAPCSCTFLHCQRMAERELDGCAWWAPKIAA</sequence>
<keyword evidence="3" id="KW-1185">Reference proteome</keyword>